<keyword evidence="3" id="KW-1133">Transmembrane helix</keyword>
<dbReference type="Gene3D" id="3.40.50.2300">
    <property type="match status" value="2"/>
</dbReference>
<sequence>MKKIYFLIILTIVFVCIFLFSKLKEEKSIKIGFVGALTGKYSVLGNAMVNGVLLAFEENNYELNGRKIELVFKDDKQNEELNKQIINAFIEDDIKIIIGNVTSSMSKVSMSIINKVNDMFMISASSASNEFAGIDDNFFRVHVANNTQRFDSFSNYIIKNNYKNIYGIYDPHNKTYSMDYLLNLEKALILKKENSFINYASSNDDLTKLIENLNELKPDLILICANSVDTARLVQYFRLKGLSIPIASSEWAMTPSFIENAGKSSEGVIFNIDYNAKADNLVYKTFVKKYLDKYGIYPSMFASKAYELSNIIIEMLKKGKETQIKENILAKKEFDGLQGKIIFDDNGDVSRKFNTFVVVNGEFKKVDD</sequence>
<keyword evidence="2" id="KW-0732">Signal</keyword>
<accession>A0A4Q1AZ63</accession>
<evidence type="ECO:0000259" key="4">
    <source>
        <dbReference type="Pfam" id="PF13458"/>
    </source>
</evidence>
<evidence type="ECO:0000256" key="3">
    <source>
        <dbReference type="SAM" id="Phobius"/>
    </source>
</evidence>
<dbReference type="Proteomes" id="UP000289718">
    <property type="component" value="Unassembled WGS sequence"/>
</dbReference>
<comment type="caution">
    <text evidence="5">The sequence shown here is derived from an EMBL/GenBank/DDBJ whole genome shotgun (WGS) entry which is preliminary data.</text>
</comment>
<comment type="similarity">
    <text evidence="1">Belongs to the leucine-binding protein family.</text>
</comment>
<keyword evidence="3" id="KW-0472">Membrane</keyword>
<dbReference type="OrthoDB" id="9783240at2"/>
<keyword evidence="6" id="KW-1185">Reference proteome</keyword>
<feature type="domain" description="Leucine-binding protein" evidence="4">
    <location>
        <begin position="28"/>
        <end position="359"/>
    </location>
</feature>
<evidence type="ECO:0000256" key="1">
    <source>
        <dbReference type="ARBA" id="ARBA00010062"/>
    </source>
</evidence>
<evidence type="ECO:0000313" key="6">
    <source>
        <dbReference type="Proteomes" id="UP000289718"/>
    </source>
</evidence>
<dbReference type="InterPro" id="IPR028081">
    <property type="entry name" value="Leu-bd"/>
</dbReference>
<organism evidence="5 6">
    <name type="scientific">Halarcobacter mediterraneus</name>
    <dbReference type="NCBI Taxonomy" id="2023153"/>
    <lineage>
        <taxon>Bacteria</taxon>
        <taxon>Pseudomonadati</taxon>
        <taxon>Campylobacterota</taxon>
        <taxon>Epsilonproteobacteria</taxon>
        <taxon>Campylobacterales</taxon>
        <taxon>Arcobacteraceae</taxon>
        <taxon>Halarcobacter</taxon>
    </lineage>
</organism>
<name>A0A4Q1AZ63_9BACT</name>
<dbReference type="EMBL" id="NXIE01000002">
    <property type="protein sequence ID" value="RXK13059.1"/>
    <property type="molecule type" value="Genomic_DNA"/>
</dbReference>
<dbReference type="Pfam" id="PF13458">
    <property type="entry name" value="Peripla_BP_6"/>
    <property type="match status" value="1"/>
</dbReference>
<dbReference type="PANTHER" id="PTHR30483:SF6">
    <property type="entry name" value="PERIPLASMIC BINDING PROTEIN OF ABC TRANSPORTER FOR NATURAL AMINO ACIDS"/>
    <property type="match status" value="1"/>
</dbReference>
<dbReference type="PANTHER" id="PTHR30483">
    <property type="entry name" value="LEUCINE-SPECIFIC-BINDING PROTEIN"/>
    <property type="match status" value="1"/>
</dbReference>
<keyword evidence="3" id="KW-0812">Transmembrane</keyword>
<evidence type="ECO:0000313" key="5">
    <source>
        <dbReference type="EMBL" id="RXK13059.1"/>
    </source>
</evidence>
<evidence type="ECO:0000256" key="2">
    <source>
        <dbReference type="ARBA" id="ARBA00022729"/>
    </source>
</evidence>
<proteinExistence type="inferred from homology"/>
<reference evidence="5 6" key="1">
    <citation type="submission" date="2017-09" db="EMBL/GenBank/DDBJ databases">
        <title>Genomics of the genus Arcobacter.</title>
        <authorList>
            <person name="Perez-Cataluna A."/>
            <person name="Figueras M.J."/>
            <person name="Salas-Masso N."/>
        </authorList>
    </citation>
    <scope>NUCLEOTIDE SEQUENCE [LARGE SCALE GENOMIC DNA]</scope>
    <source>
        <strain evidence="5 6">F156-34</strain>
    </source>
</reference>
<dbReference type="InterPro" id="IPR051010">
    <property type="entry name" value="BCAA_transport"/>
</dbReference>
<dbReference type="RefSeq" id="WP_129060877.1">
    <property type="nucleotide sequence ID" value="NZ_NXIE01000002.1"/>
</dbReference>
<dbReference type="AlphaFoldDB" id="A0A4Q1AZ63"/>
<dbReference type="SUPFAM" id="SSF53822">
    <property type="entry name" value="Periplasmic binding protein-like I"/>
    <property type="match status" value="1"/>
</dbReference>
<protein>
    <recommendedName>
        <fullName evidence="4">Leucine-binding protein domain-containing protein</fullName>
    </recommendedName>
</protein>
<gene>
    <name evidence="5" type="ORF">CP965_04440</name>
</gene>
<dbReference type="InterPro" id="IPR028082">
    <property type="entry name" value="Peripla_BP_I"/>
</dbReference>
<feature type="transmembrane region" description="Helical" evidence="3">
    <location>
        <begin position="6"/>
        <end position="23"/>
    </location>
</feature>